<protein>
    <submittedName>
        <fullName evidence="5">Putative Peptidoglycan-associated lipoprotein</fullName>
    </submittedName>
</protein>
<feature type="domain" description="OmpA-like" evidence="4">
    <location>
        <begin position="75"/>
        <end position="189"/>
    </location>
</feature>
<proteinExistence type="predicted"/>
<gene>
    <name evidence="5" type="ORF">NSJP_3326</name>
</gene>
<dbReference type="RefSeq" id="WP_080887704.1">
    <property type="nucleotide sequence ID" value="NZ_LT828648.1"/>
</dbReference>
<dbReference type="InterPro" id="IPR006664">
    <property type="entry name" value="OMP_bac"/>
</dbReference>
<comment type="subcellular location">
    <subcellularLocation>
        <location evidence="1">Membrane</location>
    </subcellularLocation>
</comment>
<dbReference type="InterPro" id="IPR006665">
    <property type="entry name" value="OmpA-like"/>
</dbReference>
<dbReference type="OrthoDB" id="9809164at2"/>
<dbReference type="CDD" id="cd07185">
    <property type="entry name" value="OmpA_C-like"/>
    <property type="match status" value="1"/>
</dbReference>
<dbReference type="Gene3D" id="3.30.1330.60">
    <property type="entry name" value="OmpA-like domain"/>
    <property type="match status" value="1"/>
</dbReference>
<evidence type="ECO:0000313" key="5">
    <source>
        <dbReference type="EMBL" id="SLM49493.1"/>
    </source>
</evidence>
<dbReference type="KEGG" id="nja:NSJP_3326"/>
<sequence>MKKSTEIALMGLLVVSALGLPACSSLYGSGTGDEQVSRNERIDEPVIKHIAPPDPSLASRRSGPTMRAELAARNDTGMPKGSLADVLFDFDRYTIRAEAVPALEANAKRLRRQGVTGVLLEGRGDEVGTAAYNMVLGDLRARNVKQYLEDLGLDVEVDTTSYGKDRPLCFRHDDDCMQVNRSVHFVVKQ</sequence>
<dbReference type="EMBL" id="LT828648">
    <property type="protein sequence ID" value="SLM49493.1"/>
    <property type="molecule type" value="Genomic_DNA"/>
</dbReference>
<accession>A0A1W1I9L8</accession>
<name>A0A1W1I9L8_9BACT</name>
<dbReference type="GO" id="GO:0016020">
    <property type="term" value="C:membrane"/>
    <property type="evidence" value="ECO:0007669"/>
    <property type="project" value="UniProtKB-SubCell"/>
</dbReference>
<dbReference type="InterPro" id="IPR036737">
    <property type="entry name" value="OmpA-like_sf"/>
</dbReference>
<dbReference type="PRINTS" id="PR01021">
    <property type="entry name" value="OMPADOMAIN"/>
</dbReference>
<keyword evidence="6" id="KW-1185">Reference proteome</keyword>
<organism evidence="5 6">
    <name type="scientific">Nitrospira japonica</name>
    <dbReference type="NCBI Taxonomy" id="1325564"/>
    <lineage>
        <taxon>Bacteria</taxon>
        <taxon>Pseudomonadati</taxon>
        <taxon>Nitrospirota</taxon>
        <taxon>Nitrospiria</taxon>
        <taxon>Nitrospirales</taxon>
        <taxon>Nitrospiraceae</taxon>
        <taxon>Nitrospira</taxon>
    </lineage>
</organism>
<dbReference type="SUPFAM" id="SSF103088">
    <property type="entry name" value="OmpA-like"/>
    <property type="match status" value="1"/>
</dbReference>
<evidence type="ECO:0000259" key="4">
    <source>
        <dbReference type="PROSITE" id="PS51123"/>
    </source>
</evidence>
<dbReference type="Pfam" id="PF00691">
    <property type="entry name" value="OmpA"/>
    <property type="match status" value="1"/>
</dbReference>
<evidence type="ECO:0000256" key="2">
    <source>
        <dbReference type="ARBA" id="ARBA00023136"/>
    </source>
</evidence>
<dbReference type="Proteomes" id="UP000192042">
    <property type="component" value="Chromosome I"/>
</dbReference>
<evidence type="ECO:0000256" key="1">
    <source>
        <dbReference type="ARBA" id="ARBA00004370"/>
    </source>
</evidence>
<dbReference type="AlphaFoldDB" id="A0A1W1I9L8"/>
<dbReference type="STRING" id="1325564.NSJP_3326"/>
<evidence type="ECO:0000256" key="3">
    <source>
        <dbReference type="PROSITE-ProRule" id="PRU00473"/>
    </source>
</evidence>
<reference evidence="5 6" key="1">
    <citation type="submission" date="2017-03" db="EMBL/GenBank/DDBJ databases">
        <authorList>
            <person name="Afonso C.L."/>
            <person name="Miller P.J."/>
            <person name="Scott M.A."/>
            <person name="Spackman E."/>
            <person name="Goraichik I."/>
            <person name="Dimitrov K.M."/>
            <person name="Suarez D.L."/>
            <person name="Swayne D.E."/>
        </authorList>
    </citation>
    <scope>NUCLEOTIDE SEQUENCE [LARGE SCALE GENOMIC DNA]</scope>
    <source>
        <strain evidence="5">Genome sequencing of Nitrospira japonica strain NJ11</strain>
    </source>
</reference>
<evidence type="ECO:0000313" key="6">
    <source>
        <dbReference type="Proteomes" id="UP000192042"/>
    </source>
</evidence>
<dbReference type="PROSITE" id="PS51123">
    <property type="entry name" value="OMPA_2"/>
    <property type="match status" value="1"/>
</dbReference>
<keyword evidence="5" id="KW-0449">Lipoprotein</keyword>
<keyword evidence="2 3" id="KW-0472">Membrane</keyword>